<dbReference type="STRING" id="631454.N177_0553"/>
<comment type="caution">
    <text evidence="2">The sequence shown here is derived from an EMBL/GenBank/DDBJ whole genome shotgun (WGS) entry which is preliminary data.</text>
</comment>
<proteinExistence type="predicted"/>
<evidence type="ECO:0000313" key="3">
    <source>
        <dbReference type="Proteomes" id="UP000017819"/>
    </source>
</evidence>
<accession>V4RNA8</accession>
<dbReference type="RefSeq" id="WP_023430702.1">
    <property type="nucleotide sequence ID" value="NZ_AWXZ01000013.1"/>
</dbReference>
<dbReference type="Proteomes" id="UP000017819">
    <property type="component" value="Unassembled WGS sequence"/>
</dbReference>
<evidence type="ECO:0000259" key="1">
    <source>
        <dbReference type="Pfam" id="PF10135"/>
    </source>
</evidence>
<dbReference type="InterPro" id="IPR019301">
    <property type="entry name" value="Flagellar_prot_FlgJ_N"/>
</dbReference>
<organism evidence="2 3">
    <name type="scientific">Lutibaculum baratangense AMV1</name>
    <dbReference type="NCBI Taxonomy" id="631454"/>
    <lineage>
        <taxon>Bacteria</taxon>
        <taxon>Pseudomonadati</taxon>
        <taxon>Pseudomonadota</taxon>
        <taxon>Alphaproteobacteria</taxon>
        <taxon>Hyphomicrobiales</taxon>
        <taxon>Tepidamorphaceae</taxon>
        <taxon>Lutibaculum</taxon>
    </lineage>
</organism>
<name>V4RNA8_9HYPH</name>
<evidence type="ECO:0000313" key="2">
    <source>
        <dbReference type="EMBL" id="ESR26769.1"/>
    </source>
</evidence>
<keyword evidence="3" id="KW-1185">Reference proteome</keyword>
<dbReference type="EMBL" id="AWXZ01000013">
    <property type="protein sequence ID" value="ESR26769.1"/>
    <property type="molecule type" value="Genomic_DNA"/>
</dbReference>
<reference evidence="2 3" key="1">
    <citation type="journal article" date="2014" name="Genome Announc.">
        <title>Draft Genome Sequence of Lutibaculum baratangense Strain AMV1T, Isolated from a Mud Volcano in Andamans, India.</title>
        <authorList>
            <person name="Singh A."/>
            <person name="Sreenivas A."/>
            <person name="Sathyanarayana Reddy G."/>
            <person name="Pinnaka A.K."/>
            <person name="Shivaji S."/>
        </authorList>
    </citation>
    <scope>NUCLEOTIDE SEQUENCE [LARGE SCALE GENOMIC DNA]</scope>
    <source>
        <strain evidence="2 3">AMV1</strain>
    </source>
</reference>
<gene>
    <name evidence="2" type="ORF">N177_0553</name>
</gene>
<feature type="domain" description="Flagellar protein FlgJ N-terminal" evidence="1">
    <location>
        <begin position="44"/>
        <end position="89"/>
    </location>
</feature>
<dbReference type="Pfam" id="PF10135">
    <property type="entry name" value="Rod-binding"/>
    <property type="match status" value="1"/>
</dbReference>
<sequence>MIRMPHTTPLPPIPSSITPSELARARKAAEEFESVFLNTMVAEMFTDLPTDGPFGGGQAEETYRSMLIEEYAKEMAAAGGIGLADSVLRDIIALQETSET</sequence>
<protein>
    <recommendedName>
        <fullName evidence="1">Flagellar protein FlgJ N-terminal domain-containing protein</fullName>
    </recommendedName>
</protein>
<dbReference type="AlphaFoldDB" id="V4RNA8"/>
<dbReference type="eggNOG" id="COG3951">
    <property type="taxonomic scope" value="Bacteria"/>
</dbReference>